<dbReference type="EMBL" id="LXQA010246300">
    <property type="protein sequence ID" value="MCI37600.1"/>
    <property type="molecule type" value="Genomic_DNA"/>
</dbReference>
<organism evidence="2 3">
    <name type="scientific">Trifolium medium</name>
    <dbReference type="NCBI Taxonomy" id="97028"/>
    <lineage>
        <taxon>Eukaryota</taxon>
        <taxon>Viridiplantae</taxon>
        <taxon>Streptophyta</taxon>
        <taxon>Embryophyta</taxon>
        <taxon>Tracheophyta</taxon>
        <taxon>Spermatophyta</taxon>
        <taxon>Magnoliopsida</taxon>
        <taxon>eudicotyledons</taxon>
        <taxon>Gunneridae</taxon>
        <taxon>Pentapetalae</taxon>
        <taxon>rosids</taxon>
        <taxon>fabids</taxon>
        <taxon>Fabales</taxon>
        <taxon>Fabaceae</taxon>
        <taxon>Papilionoideae</taxon>
        <taxon>50 kb inversion clade</taxon>
        <taxon>NPAAA clade</taxon>
        <taxon>Hologalegina</taxon>
        <taxon>IRL clade</taxon>
        <taxon>Trifolieae</taxon>
        <taxon>Trifolium</taxon>
    </lineage>
</organism>
<name>A0A392RPA9_9FABA</name>
<feature type="non-terminal residue" evidence="2">
    <location>
        <position position="1"/>
    </location>
</feature>
<protein>
    <submittedName>
        <fullName evidence="2">Uncharacterized protein</fullName>
    </submittedName>
</protein>
<proteinExistence type="predicted"/>
<feature type="region of interest" description="Disordered" evidence="1">
    <location>
        <begin position="1"/>
        <end position="32"/>
    </location>
</feature>
<reference evidence="2 3" key="1">
    <citation type="journal article" date="2018" name="Front. Plant Sci.">
        <title>Red Clover (Trifolium pratense) and Zigzag Clover (T. medium) - A Picture of Genomic Similarities and Differences.</title>
        <authorList>
            <person name="Dluhosova J."/>
            <person name="Istvanek J."/>
            <person name="Nedelnik J."/>
            <person name="Repkova J."/>
        </authorList>
    </citation>
    <scope>NUCLEOTIDE SEQUENCE [LARGE SCALE GENOMIC DNA]</scope>
    <source>
        <strain evidence="3">cv. 10/8</strain>
        <tissue evidence="2">Leaf</tissue>
    </source>
</reference>
<sequence>RATISGLGDEDSLSEGTARLASSAEQHPAVSA</sequence>
<dbReference type="Proteomes" id="UP000265520">
    <property type="component" value="Unassembled WGS sequence"/>
</dbReference>
<evidence type="ECO:0000313" key="3">
    <source>
        <dbReference type="Proteomes" id="UP000265520"/>
    </source>
</evidence>
<accession>A0A392RPA9</accession>
<keyword evidence="3" id="KW-1185">Reference proteome</keyword>
<dbReference type="AlphaFoldDB" id="A0A392RPA9"/>
<evidence type="ECO:0000313" key="2">
    <source>
        <dbReference type="EMBL" id="MCI37600.1"/>
    </source>
</evidence>
<comment type="caution">
    <text evidence="2">The sequence shown here is derived from an EMBL/GenBank/DDBJ whole genome shotgun (WGS) entry which is preliminary data.</text>
</comment>
<evidence type="ECO:0000256" key="1">
    <source>
        <dbReference type="SAM" id="MobiDB-lite"/>
    </source>
</evidence>